<evidence type="ECO:0000256" key="1">
    <source>
        <dbReference type="ARBA" id="ARBA00004377"/>
    </source>
</evidence>
<dbReference type="EMBL" id="SHNP01000005">
    <property type="protein sequence ID" value="MCX2975068.1"/>
    <property type="molecule type" value="Genomic_DNA"/>
</dbReference>
<keyword evidence="7 11" id="KW-1133">Transmembrane helix</keyword>
<dbReference type="Gene3D" id="3.55.40.10">
    <property type="entry name" value="minor pseudopilin epsh domain"/>
    <property type="match status" value="1"/>
</dbReference>
<evidence type="ECO:0000256" key="7">
    <source>
        <dbReference type="ARBA" id="ARBA00022989"/>
    </source>
</evidence>
<gene>
    <name evidence="13" type="ORF">EYC87_15875</name>
</gene>
<dbReference type="Pfam" id="PF07963">
    <property type="entry name" value="N_methyl"/>
    <property type="match status" value="1"/>
</dbReference>
<dbReference type="InterPro" id="IPR045584">
    <property type="entry name" value="Pilin-like"/>
</dbReference>
<proteinExistence type="inferred from homology"/>
<evidence type="ECO:0000259" key="12">
    <source>
        <dbReference type="Pfam" id="PF12019"/>
    </source>
</evidence>
<evidence type="ECO:0000256" key="8">
    <source>
        <dbReference type="ARBA" id="ARBA00023136"/>
    </source>
</evidence>
<keyword evidence="5" id="KW-0997">Cell inner membrane</keyword>
<reference evidence="13" key="1">
    <citation type="submission" date="2019-02" db="EMBL/GenBank/DDBJ databases">
        <authorList>
            <person name="Li S.-H."/>
        </authorList>
    </citation>
    <scope>NUCLEOTIDE SEQUENCE</scope>
    <source>
        <strain evidence="13">IMCC8485</strain>
    </source>
</reference>
<accession>A0ABT3SYJ6</accession>
<keyword evidence="8 11" id="KW-0472">Membrane</keyword>
<organism evidence="13 14">
    <name type="scientific">Candidatus Seongchinamella marina</name>
    <dbReference type="NCBI Taxonomy" id="2518990"/>
    <lineage>
        <taxon>Bacteria</taxon>
        <taxon>Pseudomonadati</taxon>
        <taxon>Pseudomonadota</taxon>
        <taxon>Gammaproteobacteria</taxon>
        <taxon>Cellvibrionales</taxon>
        <taxon>Halieaceae</taxon>
        <taxon>Seongchinamella</taxon>
    </lineage>
</organism>
<dbReference type="Pfam" id="PF12019">
    <property type="entry name" value="GspH"/>
    <property type="match status" value="1"/>
</dbReference>
<name>A0ABT3SYJ6_9GAMM</name>
<evidence type="ECO:0000256" key="10">
    <source>
        <dbReference type="ARBA" id="ARBA00030775"/>
    </source>
</evidence>
<feature type="domain" description="General secretion pathway GspH" evidence="12">
    <location>
        <begin position="54"/>
        <end position="152"/>
    </location>
</feature>
<evidence type="ECO:0000256" key="6">
    <source>
        <dbReference type="ARBA" id="ARBA00022692"/>
    </source>
</evidence>
<keyword evidence="14" id="KW-1185">Reference proteome</keyword>
<keyword evidence="3" id="KW-1003">Cell membrane</keyword>
<comment type="subcellular location">
    <subcellularLocation>
        <location evidence="1">Cell inner membrane</location>
        <topology evidence="1">Single-pass membrane protein</topology>
    </subcellularLocation>
</comment>
<evidence type="ECO:0000256" key="9">
    <source>
        <dbReference type="ARBA" id="ARBA00025772"/>
    </source>
</evidence>
<dbReference type="Proteomes" id="UP001143307">
    <property type="component" value="Unassembled WGS sequence"/>
</dbReference>
<evidence type="ECO:0000256" key="11">
    <source>
        <dbReference type="SAM" id="Phobius"/>
    </source>
</evidence>
<evidence type="ECO:0000313" key="13">
    <source>
        <dbReference type="EMBL" id="MCX2975068.1"/>
    </source>
</evidence>
<dbReference type="NCBIfam" id="TIGR02532">
    <property type="entry name" value="IV_pilin_GFxxxE"/>
    <property type="match status" value="1"/>
</dbReference>
<sequence length="163" mass="17387">MVITLEYIRSSRDQGFTLIELMIVVLILAVLLGLGLPSFRSFIVDQRYRSTSADLRIALMTARSEAVKRNVAISVTPTTDGDWTTGWQIIDPASGDPDILNHVLSGANDLTITTLPESATPRFLPSGRVASGLRFVLSVGSGAATKSGCLKLEVGGYATDEGC</sequence>
<keyword evidence="4" id="KW-0488">Methylation</keyword>
<dbReference type="PROSITE" id="PS00409">
    <property type="entry name" value="PROKAR_NTER_METHYL"/>
    <property type="match status" value="1"/>
</dbReference>
<evidence type="ECO:0000256" key="5">
    <source>
        <dbReference type="ARBA" id="ARBA00022519"/>
    </source>
</evidence>
<evidence type="ECO:0000313" key="14">
    <source>
        <dbReference type="Proteomes" id="UP001143307"/>
    </source>
</evidence>
<comment type="caution">
    <text evidence="13">The sequence shown here is derived from an EMBL/GenBank/DDBJ whole genome shotgun (WGS) entry which is preliminary data.</text>
</comment>
<comment type="similarity">
    <text evidence="9">Belongs to the GSP H family.</text>
</comment>
<evidence type="ECO:0000256" key="3">
    <source>
        <dbReference type="ARBA" id="ARBA00022475"/>
    </source>
</evidence>
<dbReference type="InterPro" id="IPR012902">
    <property type="entry name" value="N_methyl_site"/>
</dbReference>
<evidence type="ECO:0000256" key="2">
    <source>
        <dbReference type="ARBA" id="ARBA00021549"/>
    </source>
</evidence>
<dbReference type="SUPFAM" id="SSF54523">
    <property type="entry name" value="Pili subunits"/>
    <property type="match status" value="1"/>
</dbReference>
<keyword evidence="6 11" id="KW-0812">Transmembrane</keyword>
<protein>
    <recommendedName>
        <fullName evidence="2">Type II secretion system protein H</fullName>
    </recommendedName>
    <alternativeName>
        <fullName evidence="10">General secretion pathway protein H</fullName>
    </alternativeName>
</protein>
<evidence type="ECO:0000256" key="4">
    <source>
        <dbReference type="ARBA" id="ARBA00022481"/>
    </source>
</evidence>
<feature type="transmembrane region" description="Helical" evidence="11">
    <location>
        <begin position="15"/>
        <end position="39"/>
    </location>
</feature>
<dbReference type="InterPro" id="IPR022346">
    <property type="entry name" value="T2SS_GspH"/>
</dbReference>